<name>B3T0X9_9ZZZZ</name>
<dbReference type="InterPro" id="IPR005475">
    <property type="entry name" value="Transketolase-like_Pyr-bd"/>
</dbReference>
<evidence type="ECO:0000259" key="1">
    <source>
        <dbReference type="Pfam" id="PF02779"/>
    </source>
</evidence>
<dbReference type="InterPro" id="IPR009014">
    <property type="entry name" value="Transketo_C/PFOR_II"/>
</dbReference>
<organism evidence="2">
    <name type="scientific">uncultured marine microorganism HF4000_007I05</name>
    <dbReference type="NCBI Taxonomy" id="455511"/>
    <lineage>
        <taxon>unclassified sequences</taxon>
        <taxon>environmental samples</taxon>
    </lineage>
</organism>
<accession>B3T0X9</accession>
<gene>
    <name evidence="2" type="ORF">ALOHA_HF4000007I05ctg1g11</name>
</gene>
<reference evidence="2" key="1">
    <citation type="journal article" date="2008" name="ISME J.">
        <title>Genomic patterns of recombination, clonal divergence and environment in marine microbial populations.</title>
        <authorList>
            <person name="Konstantinidis K.T."/>
            <person name="Delong E.F."/>
        </authorList>
    </citation>
    <scope>NUCLEOTIDE SEQUENCE</scope>
</reference>
<sequence>MEKTVRETIKDTVRIHLKKNNGLVFGQCLTAVGWVGGTIPELGEKDGLIELSMADVSNGGIVTGAGLSNRRPIYVIRYQGFNWFNASIILNYACKSKEIWQVPCPIFIRGIAMEGSIGPVAGSSHHSIYNRMPGIKIISPMTPKEYLQAYEYFIKNDDVLYVSEHRGSYSNKKELDDFISDNLDIVLFPISITRFEAQKAKIELEKQGYKIGIGNIVWIKPFLIKKEWEKAIKSSKFGGIVLDDDYTEGVATNLAYKLMKKTGKKIDVMGLKDKSAGFSRMTDNLPPNYLEITDKVKKIIKTNS</sequence>
<dbReference type="InterPro" id="IPR029061">
    <property type="entry name" value="THDP-binding"/>
</dbReference>
<evidence type="ECO:0000313" key="2">
    <source>
        <dbReference type="EMBL" id="ABZ06238.1"/>
    </source>
</evidence>
<dbReference type="SUPFAM" id="SSF52922">
    <property type="entry name" value="TK C-terminal domain-like"/>
    <property type="match status" value="1"/>
</dbReference>
<dbReference type="Pfam" id="PF02779">
    <property type="entry name" value="Transket_pyr"/>
    <property type="match status" value="1"/>
</dbReference>
<dbReference type="EMBL" id="EU016570">
    <property type="protein sequence ID" value="ABZ06238.1"/>
    <property type="molecule type" value="Genomic_DNA"/>
</dbReference>
<proteinExistence type="predicted"/>
<dbReference type="AlphaFoldDB" id="B3T0X9"/>
<feature type="domain" description="Transketolase-like pyrimidine-binding" evidence="1">
    <location>
        <begin position="48"/>
        <end position="170"/>
    </location>
</feature>
<dbReference type="Gene3D" id="3.40.50.970">
    <property type="match status" value="1"/>
</dbReference>
<protein>
    <submittedName>
        <fullName evidence="2">Putative transketolase, pyridine binding domain protein</fullName>
    </submittedName>
</protein>
<dbReference type="SUPFAM" id="SSF52518">
    <property type="entry name" value="Thiamin diphosphate-binding fold (THDP-binding)"/>
    <property type="match status" value="1"/>
</dbReference>